<reference evidence="1" key="2">
    <citation type="submission" date="2020-09" db="EMBL/GenBank/DDBJ databases">
        <authorList>
            <person name="Sun Q."/>
            <person name="Ohkuma M."/>
        </authorList>
    </citation>
    <scope>NUCLEOTIDE SEQUENCE</scope>
    <source>
        <strain evidence="1">JCM 3172</strain>
    </source>
</reference>
<protein>
    <recommendedName>
        <fullName evidence="3">DUF4241 domain-containing protein</fullName>
    </recommendedName>
</protein>
<name>A0A918HFH2_9ACTN</name>
<evidence type="ECO:0008006" key="3">
    <source>
        <dbReference type="Google" id="ProtNLM"/>
    </source>
</evidence>
<dbReference type="EMBL" id="BMQQ01000032">
    <property type="protein sequence ID" value="GGT58035.1"/>
    <property type="molecule type" value="Genomic_DNA"/>
</dbReference>
<dbReference type="AlphaFoldDB" id="A0A918HFH2"/>
<dbReference type="Pfam" id="PF14025">
    <property type="entry name" value="DUF4241"/>
    <property type="match status" value="1"/>
</dbReference>
<gene>
    <name evidence="1" type="ORF">GCM10014713_59560</name>
</gene>
<comment type="caution">
    <text evidence="1">The sequence shown here is derived from an EMBL/GenBank/DDBJ whole genome shotgun (WGS) entry which is preliminary data.</text>
</comment>
<reference evidence="1" key="1">
    <citation type="journal article" date="2014" name="Int. J. Syst. Evol. Microbiol.">
        <title>Complete genome sequence of Corynebacterium casei LMG S-19264T (=DSM 44701T), isolated from a smear-ripened cheese.</title>
        <authorList>
            <consortium name="US DOE Joint Genome Institute (JGI-PGF)"/>
            <person name="Walter F."/>
            <person name="Albersmeier A."/>
            <person name="Kalinowski J."/>
            <person name="Ruckert C."/>
        </authorList>
    </citation>
    <scope>NUCLEOTIDE SEQUENCE</scope>
    <source>
        <strain evidence="1">JCM 3172</strain>
    </source>
</reference>
<dbReference type="InterPro" id="IPR025335">
    <property type="entry name" value="DUF4241"/>
</dbReference>
<sequence>MATATLNVPSGLLAISGPDNDFDEGPAVTVAVPPGEYVLEEALVRVGYDCEWSQGWVTRTDTTAVRLRVGETLATSWEMALGPDDDPRLLGENEIFGFSTDGATGCFADAGAWEPLHRLFERHLVHGEPGAGEDISDSMYLLRTRDEASGGELVAFATTGDGTYPVWVGRSADGNVAEVVVLVEGMPTVLQNGSADGAEASPA</sequence>
<dbReference type="RefSeq" id="WP_229833277.1">
    <property type="nucleotide sequence ID" value="NZ_BMQQ01000032.1"/>
</dbReference>
<proteinExistence type="predicted"/>
<accession>A0A918HFH2</accession>
<organism evidence="1 2">
    <name type="scientific">Streptomyces purpureus</name>
    <dbReference type="NCBI Taxonomy" id="1951"/>
    <lineage>
        <taxon>Bacteria</taxon>
        <taxon>Bacillati</taxon>
        <taxon>Actinomycetota</taxon>
        <taxon>Actinomycetes</taxon>
        <taxon>Kitasatosporales</taxon>
        <taxon>Streptomycetaceae</taxon>
        <taxon>Streptomyces</taxon>
    </lineage>
</organism>
<evidence type="ECO:0000313" key="1">
    <source>
        <dbReference type="EMBL" id="GGT58035.1"/>
    </source>
</evidence>
<keyword evidence="2" id="KW-1185">Reference proteome</keyword>
<evidence type="ECO:0000313" key="2">
    <source>
        <dbReference type="Proteomes" id="UP000619486"/>
    </source>
</evidence>
<dbReference type="Proteomes" id="UP000619486">
    <property type="component" value="Unassembled WGS sequence"/>
</dbReference>